<dbReference type="Pfam" id="PF02467">
    <property type="entry name" value="Whib"/>
    <property type="match status" value="1"/>
</dbReference>
<comment type="similarity">
    <text evidence="3">Belongs to the WhiB family.</text>
</comment>
<evidence type="ECO:0000256" key="6">
    <source>
        <dbReference type="ARBA" id="ARBA00023004"/>
    </source>
</evidence>
<dbReference type="AlphaFoldDB" id="A0A5C7XSH6"/>
<keyword evidence="8" id="KW-0805">Transcription regulation</keyword>
<evidence type="ECO:0000256" key="9">
    <source>
        <dbReference type="ARBA" id="ARBA00023125"/>
    </source>
</evidence>
<keyword evidence="4" id="KW-0004">4Fe-4S</keyword>
<dbReference type="Proteomes" id="UP000321797">
    <property type="component" value="Unassembled WGS sequence"/>
</dbReference>
<name>A0A5C7XSH6_9MYCO</name>
<dbReference type="GO" id="GO:0045892">
    <property type="term" value="P:negative regulation of DNA-templated transcription"/>
    <property type="evidence" value="ECO:0007669"/>
    <property type="project" value="TreeGrafter"/>
</dbReference>
<gene>
    <name evidence="14" type="ORF">E6Q54_18135</name>
</gene>
<evidence type="ECO:0000256" key="12">
    <source>
        <dbReference type="SAM" id="MobiDB-lite"/>
    </source>
</evidence>
<feature type="compositionally biased region" description="Basic and acidic residues" evidence="12">
    <location>
        <begin position="118"/>
        <end position="129"/>
    </location>
</feature>
<evidence type="ECO:0000256" key="3">
    <source>
        <dbReference type="ARBA" id="ARBA00006597"/>
    </source>
</evidence>
<evidence type="ECO:0000256" key="7">
    <source>
        <dbReference type="ARBA" id="ARBA00023014"/>
    </source>
</evidence>
<evidence type="ECO:0000256" key="2">
    <source>
        <dbReference type="ARBA" id="ARBA00004496"/>
    </source>
</evidence>
<feature type="region of interest" description="Disordered" evidence="12">
    <location>
        <begin position="118"/>
        <end position="144"/>
    </location>
</feature>
<dbReference type="RefSeq" id="WP_276762452.1">
    <property type="nucleotide sequence ID" value="NZ_SSGD01000125.1"/>
</dbReference>
<evidence type="ECO:0000259" key="13">
    <source>
        <dbReference type="PROSITE" id="PS51674"/>
    </source>
</evidence>
<dbReference type="InterPro" id="IPR003482">
    <property type="entry name" value="Whib"/>
</dbReference>
<dbReference type="GO" id="GO:0046872">
    <property type="term" value="F:metal ion binding"/>
    <property type="evidence" value="ECO:0007669"/>
    <property type="project" value="UniProtKB-KW"/>
</dbReference>
<keyword evidence="9" id="KW-0238">DNA-binding</keyword>
<comment type="subcellular location">
    <subcellularLocation>
        <location evidence="2">Cytoplasm</location>
    </subcellularLocation>
</comment>
<protein>
    <recommendedName>
        <fullName evidence="13">4Fe-4S Wbl-type domain-containing protein</fullName>
    </recommendedName>
</protein>
<feature type="domain" description="4Fe-4S Wbl-type" evidence="13">
    <location>
        <begin position="15"/>
        <end position="72"/>
    </location>
</feature>
<proteinExistence type="inferred from homology"/>
<comment type="caution">
    <text evidence="14">The sequence shown here is derived from an EMBL/GenBank/DDBJ whole genome shotgun (WGS) entry which is preliminary data.</text>
</comment>
<keyword evidence="11" id="KW-0804">Transcription</keyword>
<evidence type="ECO:0000313" key="15">
    <source>
        <dbReference type="Proteomes" id="UP000321797"/>
    </source>
</evidence>
<evidence type="ECO:0000256" key="5">
    <source>
        <dbReference type="ARBA" id="ARBA00022723"/>
    </source>
</evidence>
<dbReference type="GO" id="GO:0045454">
    <property type="term" value="P:cell redox homeostasis"/>
    <property type="evidence" value="ECO:0007669"/>
    <property type="project" value="TreeGrafter"/>
</dbReference>
<dbReference type="GO" id="GO:0005737">
    <property type="term" value="C:cytoplasm"/>
    <property type="evidence" value="ECO:0007669"/>
    <property type="project" value="UniProtKB-SubCell"/>
</dbReference>
<dbReference type="GO" id="GO:0047134">
    <property type="term" value="F:protein-disulfide reductase [NAD(P)H] activity"/>
    <property type="evidence" value="ECO:0007669"/>
    <property type="project" value="TreeGrafter"/>
</dbReference>
<dbReference type="GO" id="GO:0051539">
    <property type="term" value="F:4 iron, 4 sulfur cluster binding"/>
    <property type="evidence" value="ECO:0007669"/>
    <property type="project" value="UniProtKB-KW"/>
</dbReference>
<keyword evidence="5" id="KW-0479">Metal-binding</keyword>
<evidence type="ECO:0000256" key="1">
    <source>
        <dbReference type="ARBA" id="ARBA00001966"/>
    </source>
</evidence>
<dbReference type="EMBL" id="SSGD01000125">
    <property type="protein sequence ID" value="TXI52497.1"/>
    <property type="molecule type" value="Genomic_DNA"/>
</dbReference>
<dbReference type="PANTHER" id="PTHR38839">
    <property type="entry name" value="TRANSCRIPTIONAL REGULATOR WHID-RELATED"/>
    <property type="match status" value="1"/>
</dbReference>
<accession>A0A5C7XSH6</accession>
<evidence type="ECO:0000313" key="14">
    <source>
        <dbReference type="EMBL" id="TXI52497.1"/>
    </source>
</evidence>
<keyword evidence="6" id="KW-0408">Iron</keyword>
<dbReference type="GO" id="GO:0003677">
    <property type="term" value="F:DNA binding"/>
    <property type="evidence" value="ECO:0007669"/>
    <property type="project" value="UniProtKB-KW"/>
</dbReference>
<keyword evidence="7" id="KW-0411">Iron-sulfur</keyword>
<sequence>MVQSAADPTPGARGLCTYGDDSDWFAKHAVHRARAIAICNNCPIQRKCALDALELEATDGVWGGVWLPGLRDSEGLAAARAKLADVADRLTQQSDAQQAWRAKMQAALEYTAERNKLAEAAKQRKDQQERLSTMRAAERGRESA</sequence>
<dbReference type="InterPro" id="IPR034768">
    <property type="entry name" value="4FE4S_WBL"/>
</dbReference>
<organism evidence="14 15">
    <name type="scientific">Mycolicibacter arupensis</name>
    <dbReference type="NCBI Taxonomy" id="342002"/>
    <lineage>
        <taxon>Bacteria</taxon>
        <taxon>Bacillati</taxon>
        <taxon>Actinomycetota</taxon>
        <taxon>Actinomycetes</taxon>
        <taxon>Mycobacteriales</taxon>
        <taxon>Mycobacteriaceae</taxon>
        <taxon>Mycolicibacter</taxon>
    </lineage>
</organism>
<comment type="cofactor">
    <cofactor evidence="1">
        <name>[4Fe-4S] cluster</name>
        <dbReference type="ChEBI" id="CHEBI:49883"/>
    </cofactor>
</comment>
<evidence type="ECO:0000256" key="10">
    <source>
        <dbReference type="ARBA" id="ARBA00023157"/>
    </source>
</evidence>
<evidence type="ECO:0000256" key="4">
    <source>
        <dbReference type="ARBA" id="ARBA00022485"/>
    </source>
</evidence>
<dbReference type="PROSITE" id="PS51674">
    <property type="entry name" value="4FE4S_WBL"/>
    <property type="match status" value="1"/>
</dbReference>
<evidence type="ECO:0000256" key="8">
    <source>
        <dbReference type="ARBA" id="ARBA00023015"/>
    </source>
</evidence>
<reference evidence="14 15" key="1">
    <citation type="submission" date="2018-09" db="EMBL/GenBank/DDBJ databases">
        <title>Metagenome Assembled Genomes from an Advanced Water Purification Facility.</title>
        <authorList>
            <person name="Stamps B.W."/>
            <person name="Spear J.R."/>
        </authorList>
    </citation>
    <scope>NUCLEOTIDE SEQUENCE [LARGE SCALE GENOMIC DNA]</scope>
    <source>
        <strain evidence="14">Bin_29_2</strain>
    </source>
</reference>
<keyword evidence="10" id="KW-1015">Disulfide bond</keyword>
<evidence type="ECO:0000256" key="11">
    <source>
        <dbReference type="ARBA" id="ARBA00023163"/>
    </source>
</evidence>